<gene>
    <name evidence="2" type="ORF">EYC98_18225</name>
</gene>
<keyword evidence="3" id="KW-1185">Reference proteome</keyword>
<evidence type="ECO:0000313" key="3">
    <source>
        <dbReference type="Proteomes" id="UP001143362"/>
    </source>
</evidence>
<dbReference type="InterPro" id="IPR030395">
    <property type="entry name" value="GP_PDE_dom"/>
</dbReference>
<dbReference type="PANTHER" id="PTHR46211">
    <property type="entry name" value="GLYCEROPHOSPHORYL DIESTER PHOSPHODIESTERASE"/>
    <property type="match status" value="1"/>
</dbReference>
<feature type="domain" description="GP-PDE" evidence="1">
    <location>
        <begin position="15"/>
        <end position="250"/>
    </location>
</feature>
<dbReference type="Pfam" id="PF03009">
    <property type="entry name" value="GDPD"/>
    <property type="match status" value="1"/>
</dbReference>
<organism evidence="2 3">
    <name type="scientific">Candidatus Litorirhabdus singularis</name>
    <dbReference type="NCBI Taxonomy" id="2518993"/>
    <lineage>
        <taxon>Bacteria</taxon>
        <taxon>Pseudomonadati</taxon>
        <taxon>Pseudomonadota</taxon>
        <taxon>Gammaproteobacteria</taxon>
        <taxon>Cellvibrionales</taxon>
        <taxon>Halieaceae</taxon>
        <taxon>Candidatus Litorirhabdus</taxon>
    </lineage>
</organism>
<protein>
    <submittedName>
        <fullName evidence="2">Glycerophosphodiester phosphodiesterase</fullName>
    </submittedName>
</protein>
<sequence length="255" mass="27700">MAVILRPLTGGNITMIVYGHRGARGEAPENTIAGCQHAVARGVRHLEIDLHLSRDKQLVVVHDSTLRRTTGVAGKIADLTAAQLARLDARQDGTPWPNKRGTGIPTLSKLMAAVPEIKSWQLELKPGKARYNSQLADAVCEFLSTSNRGRIVTSSDAALVHQIKNRLPDLDTGLVSSFPDPQEILQQAGCNYLIAGWNSLTNSEQIKRLQKQGIQISAWTVNDASAITNLHRMGVDSVISDYPSMAMPLVAALER</sequence>
<dbReference type="PROSITE" id="PS51704">
    <property type="entry name" value="GP_PDE"/>
    <property type="match status" value="1"/>
</dbReference>
<evidence type="ECO:0000259" key="1">
    <source>
        <dbReference type="PROSITE" id="PS51704"/>
    </source>
</evidence>
<dbReference type="SUPFAM" id="SSF51695">
    <property type="entry name" value="PLC-like phosphodiesterases"/>
    <property type="match status" value="1"/>
</dbReference>
<reference evidence="2" key="1">
    <citation type="submission" date="2019-02" db="EMBL/GenBank/DDBJ databases">
        <authorList>
            <person name="Li S.-H."/>
        </authorList>
    </citation>
    <scope>NUCLEOTIDE SEQUENCE</scope>
    <source>
        <strain evidence="2">IMCC14734</strain>
    </source>
</reference>
<comment type="caution">
    <text evidence="2">The sequence shown here is derived from an EMBL/GenBank/DDBJ whole genome shotgun (WGS) entry which is preliminary data.</text>
</comment>
<dbReference type="Proteomes" id="UP001143362">
    <property type="component" value="Unassembled WGS sequence"/>
</dbReference>
<proteinExistence type="predicted"/>
<dbReference type="InterPro" id="IPR017946">
    <property type="entry name" value="PLC-like_Pdiesterase_TIM-brl"/>
</dbReference>
<dbReference type="Gene3D" id="3.20.20.190">
    <property type="entry name" value="Phosphatidylinositol (PI) phosphodiesterase"/>
    <property type="match status" value="1"/>
</dbReference>
<accession>A0ABT3TKJ2</accession>
<name>A0ABT3TKJ2_9GAMM</name>
<dbReference type="EMBL" id="SHNN01000004">
    <property type="protein sequence ID" value="MCX2982803.1"/>
    <property type="molecule type" value="Genomic_DNA"/>
</dbReference>
<evidence type="ECO:0000313" key="2">
    <source>
        <dbReference type="EMBL" id="MCX2982803.1"/>
    </source>
</evidence>
<dbReference type="PANTHER" id="PTHR46211:SF1">
    <property type="entry name" value="GLYCEROPHOSPHODIESTER PHOSPHODIESTERASE, CYTOPLASMIC"/>
    <property type="match status" value="1"/>
</dbReference>